<accession>A0A9X4QQX3</accession>
<dbReference type="Pfam" id="PF05504">
    <property type="entry name" value="Spore_GerAC"/>
    <property type="match status" value="1"/>
</dbReference>
<gene>
    <name evidence="2" type="ORF">OMP38_27855</name>
</gene>
<dbReference type="AlphaFoldDB" id="A0A9X4QQX3"/>
<dbReference type="InterPro" id="IPR038501">
    <property type="entry name" value="Spore_GerAC_C_sf"/>
</dbReference>
<dbReference type="InterPro" id="IPR046953">
    <property type="entry name" value="Spore_GerAC-like_C"/>
</dbReference>
<feature type="domain" description="Spore germination GerAC-like C-terminal" evidence="1">
    <location>
        <begin position="11"/>
        <end position="59"/>
    </location>
</feature>
<sequence length="73" mass="8443">MMSDSMDWLLQKQLDVVGAGNRLFERHTGLWRQWKTDWPRQFARSTYEVHADVTIFTSGTNVGKPVDERSGDS</sequence>
<dbReference type="Gene3D" id="3.30.300.210">
    <property type="entry name" value="Nutrient germinant receptor protein C, domain 3"/>
    <property type="match status" value="1"/>
</dbReference>
<protein>
    <submittedName>
        <fullName evidence="2">Ger(X)C family spore germination C-terminal domain-containing protein</fullName>
    </submittedName>
</protein>
<reference evidence="2 3" key="1">
    <citation type="submission" date="2022-10" db="EMBL/GenBank/DDBJ databases">
        <title>Comparative genomic analysis of Cohnella hashimotonis sp. nov., isolated from the International Space Station.</title>
        <authorList>
            <person name="Simpson A."/>
            <person name="Venkateswaran K."/>
        </authorList>
    </citation>
    <scope>NUCLEOTIDE SEQUENCE [LARGE SCALE GENOMIC DNA]</scope>
    <source>
        <strain evidence="2 3">DSM 18997</strain>
    </source>
</reference>
<organism evidence="2 3">
    <name type="scientific">Cohnella ginsengisoli</name>
    <dbReference type="NCBI Taxonomy" id="425004"/>
    <lineage>
        <taxon>Bacteria</taxon>
        <taxon>Bacillati</taxon>
        <taxon>Bacillota</taxon>
        <taxon>Bacilli</taxon>
        <taxon>Bacillales</taxon>
        <taxon>Paenibacillaceae</taxon>
        <taxon>Cohnella</taxon>
    </lineage>
</organism>
<evidence type="ECO:0000313" key="2">
    <source>
        <dbReference type="EMBL" id="MDG0794225.1"/>
    </source>
</evidence>
<proteinExistence type="predicted"/>
<evidence type="ECO:0000313" key="3">
    <source>
        <dbReference type="Proteomes" id="UP001153387"/>
    </source>
</evidence>
<dbReference type="Proteomes" id="UP001153387">
    <property type="component" value="Unassembled WGS sequence"/>
</dbReference>
<dbReference type="RefSeq" id="WP_277567983.1">
    <property type="nucleotide sequence ID" value="NZ_JAPDHZ010000006.1"/>
</dbReference>
<evidence type="ECO:0000259" key="1">
    <source>
        <dbReference type="Pfam" id="PF05504"/>
    </source>
</evidence>
<name>A0A9X4QQX3_9BACL</name>
<dbReference type="EMBL" id="JAPDHZ010000006">
    <property type="protein sequence ID" value="MDG0794225.1"/>
    <property type="molecule type" value="Genomic_DNA"/>
</dbReference>
<comment type="caution">
    <text evidence="2">The sequence shown here is derived from an EMBL/GenBank/DDBJ whole genome shotgun (WGS) entry which is preliminary data.</text>
</comment>
<keyword evidence="3" id="KW-1185">Reference proteome</keyword>